<accession>A0A1Y0ICI1</accession>
<comment type="subcellular location">
    <subcellularLocation>
        <location evidence="1 8">Cell membrane</location>
        <topology evidence="1 8">Multi-pass membrane protein</topology>
    </subcellularLocation>
</comment>
<feature type="transmembrane region" description="Helical" evidence="8">
    <location>
        <begin position="108"/>
        <end position="125"/>
    </location>
</feature>
<reference evidence="9 10" key="1">
    <citation type="submission" date="2017-05" db="EMBL/GenBank/DDBJ databases">
        <title>Genomic insights into alkan degradation activity of Oleiphilus messinensis.</title>
        <authorList>
            <person name="Kozyavkin S.A."/>
            <person name="Slesarev A.I."/>
            <person name="Golyshin P.N."/>
            <person name="Korzhenkov A."/>
            <person name="Golyshina O.N."/>
            <person name="Toshchakov S.V."/>
        </authorList>
    </citation>
    <scope>NUCLEOTIDE SEQUENCE [LARGE SCALE GENOMIC DNA]</scope>
    <source>
        <strain evidence="9 10">ME102</strain>
    </source>
</reference>
<feature type="transmembrane region" description="Helical" evidence="8">
    <location>
        <begin position="233"/>
        <end position="251"/>
    </location>
</feature>
<feature type="transmembrane region" description="Helical" evidence="8">
    <location>
        <begin position="12"/>
        <end position="32"/>
    </location>
</feature>
<proteinExistence type="inferred from homology"/>
<evidence type="ECO:0000256" key="7">
    <source>
        <dbReference type="ARBA" id="ARBA00023136"/>
    </source>
</evidence>
<dbReference type="PANTHER" id="PTHR30269:SF37">
    <property type="entry name" value="MEMBRANE TRANSPORTER PROTEIN"/>
    <property type="match status" value="1"/>
</dbReference>
<comment type="similarity">
    <text evidence="2 8">Belongs to the 4-toluene sulfonate uptake permease (TSUP) (TC 2.A.102) family.</text>
</comment>
<dbReference type="Proteomes" id="UP000196027">
    <property type="component" value="Chromosome"/>
</dbReference>
<dbReference type="KEGG" id="ome:OLMES_3819"/>
<feature type="transmembrane region" description="Helical" evidence="8">
    <location>
        <begin position="82"/>
        <end position="101"/>
    </location>
</feature>
<dbReference type="OrthoDB" id="6197550at2"/>
<feature type="transmembrane region" description="Helical" evidence="8">
    <location>
        <begin position="187"/>
        <end position="213"/>
    </location>
</feature>
<evidence type="ECO:0000313" key="9">
    <source>
        <dbReference type="EMBL" id="ARU57839.1"/>
    </source>
</evidence>
<sequence>MIVELTLVPDGLSLAAAITLVLAAGITSFITASLGAGGGVALLVVMASVMPPLAIVPVHGIVQLGSNGSRAMMTRRHIDWSVISWFVPGALLGALLASMVLIRLPQDVLLLTIAGFVLYLCWGPGLPKQALERGGVLVAGTVTTFVSMFVGASGPLVAAFIKQVHTDRHRTVATFAMAMSLQHGPKVIVFAVAGFVFTDWLLLMLLMISAGFFGTWAGLQCLNKMSNVSFTRWLNWVLTLLAIRLIWQAFWGA</sequence>
<feature type="transmembrane region" description="Helical" evidence="8">
    <location>
        <begin position="39"/>
        <end position="62"/>
    </location>
</feature>
<gene>
    <name evidence="9" type="ORF">OLMES_3819</name>
</gene>
<dbReference type="InterPro" id="IPR002781">
    <property type="entry name" value="TM_pro_TauE-like"/>
</dbReference>
<organism evidence="9 10">
    <name type="scientific">Oleiphilus messinensis</name>
    <dbReference type="NCBI Taxonomy" id="141451"/>
    <lineage>
        <taxon>Bacteria</taxon>
        <taxon>Pseudomonadati</taxon>
        <taxon>Pseudomonadota</taxon>
        <taxon>Gammaproteobacteria</taxon>
        <taxon>Oceanospirillales</taxon>
        <taxon>Oleiphilaceae</taxon>
        <taxon>Oleiphilus</taxon>
    </lineage>
</organism>
<dbReference type="EMBL" id="CP021425">
    <property type="protein sequence ID" value="ARU57839.1"/>
    <property type="molecule type" value="Genomic_DNA"/>
</dbReference>
<evidence type="ECO:0000256" key="8">
    <source>
        <dbReference type="RuleBase" id="RU363041"/>
    </source>
</evidence>
<dbReference type="RefSeq" id="WP_087462691.1">
    <property type="nucleotide sequence ID" value="NZ_CP021425.1"/>
</dbReference>
<dbReference type="AlphaFoldDB" id="A0A1Y0ICI1"/>
<evidence type="ECO:0000256" key="4">
    <source>
        <dbReference type="ARBA" id="ARBA00022475"/>
    </source>
</evidence>
<evidence type="ECO:0000313" key="10">
    <source>
        <dbReference type="Proteomes" id="UP000196027"/>
    </source>
</evidence>
<dbReference type="PANTHER" id="PTHR30269">
    <property type="entry name" value="TRANSMEMBRANE PROTEIN YFCA"/>
    <property type="match status" value="1"/>
</dbReference>
<name>A0A1Y0ICI1_9GAMM</name>
<protein>
    <recommendedName>
        <fullName evidence="8">Probable membrane transporter protein</fullName>
    </recommendedName>
</protein>
<keyword evidence="5 8" id="KW-0812">Transmembrane</keyword>
<evidence type="ECO:0000256" key="2">
    <source>
        <dbReference type="ARBA" id="ARBA00009142"/>
    </source>
</evidence>
<evidence type="ECO:0000256" key="6">
    <source>
        <dbReference type="ARBA" id="ARBA00022989"/>
    </source>
</evidence>
<keyword evidence="3" id="KW-0813">Transport</keyword>
<evidence type="ECO:0000256" key="3">
    <source>
        <dbReference type="ARBA" id="ARBA00022448"/>
    </source>
</evidence>
<keyword evidence="10" id="KW-1185">Reference proteome</keyword>
<keyword evidence="6 8" id="KW-1133">Transmembrane helix</keyword>
<evidence type="ECO:0000256" key="5">
    <source>
        <dbReference type="ARBA" id="ARBA00022692"/>
    </source>
</evidence>
<dbReference type="InterPro" id="IPR052017">
    <property type="entry name" value="TSUP"/>
</dbReference>
<dbReference type="Pfam" id="PF01925">
    <property type="entry name" value="TauE"/>
    <property type="match status" value="1"/>
</dbReference>
<feature type="transmembrane region" description="Helical" evidence="8">
    <location>
        <begin position="137"/>
        <end position="161"/>
    </location>
</feature>
<keyword evidence="7 8" id="KW-0472">Membrane</keyword>
<dbReference type="GO" id="GO:0005886">
    <property type="term" value="C:plasma membrane"/>
    <property type="evidence" value="ECO:0007669"/>
    <property type="project" value="UniProtKB-SubCell"/>
</dbReference>
<keyword evidence="4 8" id="KW-1003">Cell membrane</keyword>
<evidence type="ECO:0000256" key="1">
    <source>
        <dbReference type="ARBA" id="ARBA00004651"/>
    </source>
</evidence>